<reference evidence="3" key="2">
    <citation type="submission" date="2023-04" db="EMBL/GenBank/DDBJ databases">
        <authorList>
            <person name="Bu L."/>
            <person name="Lu L."/>
            <person name="Laidemitt M.R."/>
            <person name="Zhang S.M."/>
            <person name="Mutuku M."/>
            <person name="Mkoji G."/>
            <person name="Steinauer M."/>
            <person name="Loker E.S."/>
        </authorList>
    </citation>
    <scope>NUCLEOTIDE SEQUENCE</scope>
    <source>
        <strain evidence="3">KasaAsao</strain>
        <tissue evidence="3">Whole Snail</tissue>
    </source>
</reference>
<evidence type="ECO:0000256" key="2">
    <source>
        <dbReference type="SAM" id="Phobius"/>
    </source>
</evidence>
<sequence length="82" mass="9079">MNLPSNDSHIESLSSTDGTMSSPSNDSHIVAGISHTNMTILVSVLAVFFVILIIFITWFKRKHIAQLLKLQINQETLELVGN</sequence>
<reference evidence="3" key="1">
    <citation type="journal article" date="2023" name="PLoS Negl. Trop. Dis.">
        <title>A genome sequence for Biomphalaria pfeifferi, the major vector snail for the human-infecting parasite Schistosoma mansoni.</title>
        <authorList>
            <person name="Bu L."/>
            <person name="Lu L."/>
            <person name="Laidemitt M.R."/>
            <person name="Zhang S.M."/>
            <person name="Mutuku M."/>
            <person name="Mkoji G."/>
            <person name="Steinauer M."/>
            <person name="Loker E.S."/>
        </authorList>
    </citation>
    <scope>NUCLEOTIDE SEQUENCE</scope>
    <source>
        <strain evidence="3">KasaAsao</strain>
    </source>
</reference>
<keyword evidence="4" id="KW-1185">Reference proteome</keyword>
<organism evidence="3 4">
    <name type="scientific">Biomphalaria pfeifferi</name>
    <name type="common">Bloodfluke planorb</name>
    <name type="synonym">Freshwater snail</name>
    <dbReference type="NCBI Taxonomy" id="112525"/>
    <lineage>
        <taxon>Eukaryota</taxon>
        <taxon>Metazoa</taxon>
        <taxon>Spiralia</taxon>
        <taxon>Lophotrochozoa</taxon>
        <taxon>Mollusca</taxon>
        <taxon>Gastropoda</taxon>
        <taxon>Heterobranchia</taxon>
        <taxon>Euthyneura</taxon>
        <taxon>Panpulmonata</taxon>
        <taxon>Hygrophila</taxon>
        <taxon>Lymnaeoidea</taxon>
        <taxon>Planorbidae</taxon>
        <taxon>Biomphalaria</taxon>
    </lineage>
</organism>
<feature type="region of interest" description="Disordered" evidence="1">
    <location>
        <begin position="1"/>
        <end position="24"/>
    </location>
</feature>
<keyword evidence="2" id="KW-0472">Membrane</keyword>
<evidence type="ECO:0000313" key="3">
    <source>
        <dbReference type="EMBL" id="KAK0057550.1"/>
    </source>
</evidence>
<protein>
    <submittedName>
        <fullName evidence="3">Uncharacterized protein</fullName>
    </submittedName>
</protein>
<gene>
    <name evidence="3" type="ORF">Bpfe_013068</name>
</gene>
<proteinExistence type="predicted"/>
<evidence type="ECO:0000313" key="4">
    <source>
        <dbReference type="Proteomes" id="UP001233172"/>
    </source>
</evidence>
<accession>A0AAD8BMZ6</accession>
<keyword evidence="2" id="KW-1133">Transmembrane helix</keyword>
<feature type="transmembrane region" description="Helical" evidence="2">
    <location>
        <begin position="40"/>
        <end position="59"/>
    </location>
</feature>
<keyword evidence="2" id="KW-0812">Transmembrane</keyword>
<evidence type="ECO:0000256" key="1">
    <source>
        <dbReference type="SAM" id="MobiDB-lite"/>
    </source>
</evidence>
<dbReference type="AlphaFoldDB" id="A0AAD8BMZ6"/>
<dbReference type="EMBL" id="JASAOG010000054">
    <property type="protein sequence ID" value="KAK0057550.1"/>
    <property type="molecule type" value="Genomic_DNA"/>
</dbReference>
<name>A0AAD8BMZ6_BIOPF</name>
<dbReference type="Proteomes" id="UP001233172">
    <property type="component" value="Unassembled WGS sequence"/>
</dbReference>
<comment type="caution">
    <text evidence="3">The sequence shown here is derived from an EMBL/GenBank/DDBJ whole genome shotgun (WGS) entry which is preliminary data.</text>
</comment>